<gene>
    <name evidence="4" type="ORF">RSOLAG22IIIB_13941</name>
</gene>
<dbReference type="InterPro" id="IPR015943">
    <property type="entry name" value="WD40/YVTN_repeat-like_dom_sf"/>
</dbReference>
<evidence type="ECO:0000313" key="5">
    <source>
        <dbReference type="Proteomes" id="UP000044841"/>
    </source>
</evidence>
<feature type="repeat" description="WD" evidence="3">
    <location>
        <begin position="53"/>
        <end position="88"/>
    </location>
</feature>
<dbReference type="InterPro" id="IPR050505">
    <property type="entry name" value="WDR55/POC1"/>
</dbReference>
<organism evidence="4 5">
    <name type="scientific">Rhizoctonia solani</name>
    <dbReference type="NCBI Taxonomy" id="456999"/>
    <lineage>
        <taxon>Eukaryota</taxon>
        <taxon>Fungi</taxon>
        <taxon>Dikarya</taxon>
        <taxon>Basidiomycota</taxon>
        <taxon>Agaricomycotina</taxon>
        <taxon>Agaricomycetes</taxon>
        <taxon>Cantharellales</taxon>
        <taxon>Ceratobasidiaceae</taxon>
        <taxon>Rhizoctonia</taxon>
    </lineage>
</organism>
<dbReference type="Gene3D" id="2.130.10.10">
    <property type="entry name" value="YVTN repeat-like/Quinoprotein amine dehydrogenase"/>
    <property type="match status" value="4"/>
</dbReference>
<dbReference type="SUPFAM" id="SSF50978">
    <property type="entry name" value="WD40 repeat-like"/>
    <property type="match status" value="1"/>
</dbReference>
<feature type="repeat" description="WD" evidence="3">
    <location>
        <begin position="359"/>
        <end position="400"/>
    </location>
</feature>
<dbReference type="InterPro" id="IPR001680">
    <property type="entry name" value="WD40_rpt"/>
</dbReference>
<keyword evidence="2" id="KW-0677">Repeat</keyword>
<evidence type="ECO:0000256" key="1">
    <source>
        <dbReference type="ARBA" id="ARBA00022574"/>
    </source>
</evidence>
<feature type="repeat" description="WD" evidence="3">
    <location>
        <begin position="273"/>
        <end position="314"/>
    </location>
</feature>
<proteinExistence type="predicted"/>
<dbReference type="Proteomes" id="UP000044841">
    <property type="component" value="Unassembled WGS sequence"/>
</dbReference>
<dbReference type="SMART" id="SM00320">
    <property type="entry name" value="WD40"/>
    <property type="match status" value="9"/>
</dbReference>
<dbReference type="AlphaFoldDB" id="A0A0K6FSF9"/>
<feature type="repeat" description="WD" evidence="3">
    <location>
        <begin position="140"/>
        <end position="181"/>
    </location>
</feature>
<sequence length="529" mass="58155">MSGRLISEPPKGHTDNISSFAFLPDRKHLVSGSYDHTICVWDITSGQLAFGPFKEHIGGVSNVRLSPDARSFISVGDDDTVRLWDTTTWQSRTWLRNTGLTRSATFSPDGLSLISGSVDGNIRIWEAQQFSDERGVDNQLEGHSRWVRSVAFSPCGTYIVSGSSDMTLCIWDSQTKQLILGPLKHTDIILSVGVSADSTRIFSVSADRMIHVWSKQTGELDYTIGPIETDGQEGAVYREFWPAAFLFDNRRIVCGSASGRIYMQDDSEPRPSSAGHKDQVKSIAFSPNGQFFASGSEDGTLIVWDASTGERLFEPLRAHSCVILSIVFSPDGSQIASGSRDLTIRLWSSHTGLPLGEPFKGHTDPVRAVAFSPSGKQLVSGSQDRTVRVWDVTNGQSLASFKGHTNHVLSVAFSPDGTQVVSGCADTTIRFWNTPPPCAISFLSDGDRKGFPETATKTEEQYLALDWNTDTDGWVHDTQHQLFLWVPPDLRSALLRPQNSGLISPRGCIELDFTDARIGDKWSTCYNPL</sequence>
<dbReference type="PANTHER" id="PTHR44019:SF8">
    <property type="entry name" value="POC1 CENTRIOLAR PROTEIN HOMOLOG"/>
    <property type="match status" value="1"/>
</dbReference>
<accession>A0A0K6FSF9</accession>
<keyword evidence="1 3" id="KW-0853">WD repeat</keyword>
<dbReference type="InterPro" id="IPR019775">
    <property type="entry name" value="WD40_repeat_CS"/>
</dbReference>
<evidence type="ECO:0000313" key="4">
    <source>
        <dbReference type="EMBL" id="CUA69200.1"/>
    </source>
</evidence>
<dbReference type="CDD" id="cd00200">
    <property type="entry name" value="WD40"/>
    <property type="match status" value="1"/>
</dbReference>
<dbReference type="PROSITE" id="PS00678">
    <property type="entry name" value="WD_REPEATS_1"/>
    <property type="match status" value="2"/>
</dbReference>
<feature type="repeat" description="WD" evidence="3">
    <location>
        <begin position="316"/>
        <end position="348"/>
    </location>
</feature>
<dbReference type="InterPro" id="IPR036322">
    <property type="entry name" value="WD40_repeat_dom_sf"/>
</dbReference>
<name>A0A0K6FSF9_9AGAM</name>
<feature type="repeat" description="WD" evidence="3">
    <location>
        <begin position="103"/>
        <end position="126"/>
    </location>
</feature>
<evidence type="ECO:0000256" key="2">
    <source>
        <dbReference type="ARBA" id="ARBA00022737"/>
    </source>
</evidence>
<evidence type="ECO:0000256" key="3">
    <source>
        <dbReference type="PROSITE-ProRule" id="PRU00221"/>
    </source>
</evidence>
<dbReference type="EMBL" id="CYGV01000688">
    <property type="protein sequence ID" value="CUA69200.1"/>
    <property type="molecule type" value="Genomic_DNA"/>
</dbReference>
<protein>
    <submittedName>
        <fullName evidence="4">Vegetative incompatibility protein HET-E-1 [Podospora anserina]</fullName>
    </submittedName>
</protein>
<dbReference type="PRINTS" id="PR00320">
    <property type="entry name" value="GPROTEINBRPT"/>
</dbReference>
<dbReference type="PROSITE" id="PS50294">
    <property type="entry name" value="WD_REPEATS_REGION"/>
    <property type="match status" value="8"/>
</dbReference>
<feature type="repeat" description="WD" evidence="3">
    <location>
        <begin position="10"/>
        <end position="51"/>
    </location>
</feature>
<dbReference type="PANTHER" id="PTHR44019">
    <property type="entry name" value="WD REPEAT-CONTAINING PROTEIN 55"/>
    <property type="match status" value="1"/>
</dbReference>
<feature type="repeat" description="WD" evidence="3">
    <location>
        <begin position="182"/>
        <end position="223"/>
    </location>
</feature>
<feature type="repeat" description="WD" evidence="3">
    <location>
        <begin position="401"/>
        <end position="433"/>
    </location>
</feature>
<dbReference type="Pfam" id="PF00400">
    <property type="entry name" value="WD40"/>
    <property type="match status" value="9"/>
</dbReference>
<dbReference type="PROSITE" id="PS50082">
    <property type="entry name" value="WD_REPEATS_2"/>
    <property type="match status" value="9"/>
</dbReference>
<reference evidence="4 5" key="1">
    <citation type="submission" date="2015-07" db="EMBL/GenBank/DDBJ databases">
        <authorList>
            <person name="Noorani M."/>
        </authorList>
    </citation>
    <scope>NUCLEOTIDE SEQUENCE [LARGE SCALE GENOMIC DNA]</scope>
    <source>
        <strain evidence="4">BBA 69670</strain>
    </source>
</reference>
<dbReference type="InterPro" id="IPR020472">
    <property type="entry name" value="WD40_PAC1"/>
</dbReference>
<keyword evidence="5" id="KW-1185">Reference proteome</keyword>